<feature type="binding site" evidence="12">
    <location>
        <position position="167"/>
    </location>
    <ligand>
        <name>FMN</name>
        <dbReference type="ChEBI" id="CHEBI:58210"/>
    </ligand>
</feature>
<dbReference type="NCBIfam" id="NF005574">
    <property type="entry name" value="PRK07259.1"/>
    <property type="match status" value="1"/>
</dbReference>
<feature type="binding site" evidence="12">
    <location>
        <position position="101"/>
    </location>
    <ligand>
        <name>FMN</name>
        <dbReference type="ChEBI" id="CHEBI:58210"/>
    </ligand>
</feature>
<comment type="catalytic activity">
    <reaction evidence="12">
        <text>(S)-dihydroorotate + A = orotate + AH2</text>
        <dbReference type="Rhea" id="RHEA:18073"/>
        <dbReference type="ChEBI" id="CHEBI:13193"/>
        <dbReference type="ChEBI" id="CHEBI:17499"/>
        <dbReference type="ChEBI" id="CHEBI:30839"/>
        <dbReference type="ChEBI" id="CHEBI:30864"/>
    </reaction>
</comment>
<dbReference type="GO" id="GO:0006207">
    <property type="term" value="P:'de novo' pyrimidine nucleobase biosynthetic process"/>
    <property type="evidence" value="ECO:0007669"/>
    <property type="project" value="InterPro"/>
</dbReference>
<evidence type="ECO:0000313" key="14">
    <source>
        <dbReference type="Proteomes" id="UP000223559"/>
    </source>
</evidence>
<dbReference type="PROSITE" id="PS00911">
    <property type="entry name" value="DHODEHASE_1"/>
    <property type="match status" value="1"/>
</dbReference>
<comment type="pathway">
    <text evidence="2">Pyrimidine metabolism; UMP biosynthesis via de novo pathway; orotate from (S)-dihydroorotate (NAD(+) route): step 1/1.</text>
</comment>
<keyword evidence="6 12" id="KW-0285">Flavoprotein</keyword>
<dbReference type="CDD" id="cd04740">
    <property type="entry name" value="DHOD_1B_like"/>
    <property type="match status" value="1"/>
</dbReference>
<dbReference type="InterPro" id="IPR005720">
    <property type="entry name" value="Dihydroorotate_DH_cat"/>
</dbReference>
<evidence type="ECO:0000256" key="5">
    <source>
        <dbReference type="ARBA" id="ARBA00022490"/>
    </source>
</evidence>
<keyword evidence="10" id="KW-0520">NAD</keyword>
<dbReference type="OrthoDB" id="9794954at2"/>
<dbReference type="RefSeq" id="WP_010013308.1">
    <property type="nucleotide sequence ID" value="NZ_AEOS01000133.1"/>
</dbReference>
<keyword evidence="14" id="KW-1185">Reference proteome</keyword>
<evidence type="ECO:0000256" key="9">
    <source>
        <dbReference type="ARBA" id="ARBA00023002"/>
    </source>
</evidence>
<dbReference type="GO" id="GO:0005737">
    <property type="term" value="C:cytoplasm"/>
    <property type="evidence" value="ECO:0007669"/>
    <property type="project" value="UniProtKB-SubCell"/>
</dbReference>
<evidence type="ECO:0000256" key="12">
    <source>
        <dbReference type="HAMAP-Rule" id="MF_00224"/>
    </source>
</evidence>
<comment type="subcellular location">
    <subcellularLocation>
        <location evidence="1 12">Cytoplasm</location>
    </subcellularLocation>
</comment>
<sequence>MNRLAVELPGLNLKNPIMPASGCFGFGQRYAEFYDLDQLGAIIVKAATLQPRAGNPTPRVAETTSGMLNAIGLQNPGVDAIMADKLPWLAERYPELPVIANVAGSTESDYVEVCRQISTAPNVKAIELNISCPNVAHGGLEFGTDPKSAYALTKACKAVSKVPVYVKLSPNVTDIRVIARAVEDAGADGFTMINTLVGMQIDLKTRQPLLGNRTGGLSGPAIKPVAVRLINQVHQVSQLPIIGMGGVMTAEDVLELMMAGASAIAVGTANFSNPQACPEIIKALPDVMDRYQIRTLTDLITEMAVTSV</sequence>
<organism evidence="13 14">
    <name type="scientific">Loigolactobacillus coryniformis subsp. torquens DSM 20004 = KCTC 3535</name>
    <dbReference type="NCBI Taxonomy" id="1423822"/>
    <lineage>
        <taxon>Bacteria</taxon>
        <taxon>Bacillati</taxon>
        <taxon>Bacillota</taxon>
        <taxon>Bacilli</taxon>
        <taxon>Lactobacillales</taxon>
        <taxon>Lactobacillaceae</taxon>
        <taxon>Loigolactobacillus</taxon>
    </lineage>
</organism>
<proteinExistence type="inferred from homology"/>
<keyword evidence="5 12" id="KW-0963">Cytoplasm</keyword>
<feature type="binding site" evidence="12">
    <location>
        <position position="129"/>
    </location>
    <ligand>
        <name>FMN</name>
        <dbReference type="ChEBI" id="CHEBI:58210"/>
    </ligand>
</feature>
<dbReference type="NCBIfam" id="TIGR01037">
    <property type="entry name" value="pyrD_sub1_fam"/>
    <property type="match status" value="1"/>
</dbReference>
<keyword evidence="7 12" id="KW-0288">FMN</keyword>
<dbReference type="InterPro" id="IPR033888">
    <property type="entry name" value="DHOD_1B"/>
</dbReference>
<feature type="binding site" evidence="12">
    <location>
        <begin position="45"/>
        <end position="46"/>
    </location>
    <ligand>
        <name>FMN</name>
        <dbReference type="ChEBI" id="CHEBI:58210"/>
    </ligand>
</feature>
<dbReference type="InterPro" id="IPR049622">
    <property type="entry name" value="Dihydroorotate_DH_I"/>
</dbReference>
<evidence type="ECO:0000256" key="1">
    <source>
        <dbReference type="ARBA" id="ARBA00004496"/>
    </source>
</evidence>
<dbReference type="GO" id="GO:0004589">
    <property type="term" value="F:dihydroorotate dehydrogenase (NAD+) activity"/>
    <property type="evidence" value="ECO:0007669"/>
    <property type="project" value="UniProtKB-EC"/>
</dbReference>
<comment type="subunit">
    <text evidence="4">Heterotetramer of 2 PyrK and 2 PyrD type B subunits.</text>
</comment>
<evidence type="ECO:0000256" key="11">
    <source>
        <dbReference type="ARBA" id="ARBA00048996"/>
    </source>
</evidence>
<feature type="binding site" evidence="12">
    <location>
        <begin position="245"/>
        <end position="246"/>
    </location>
    <ligand>
        <name>FMN</name>
        <dbReference type="ChEBI" id="CHEBI:58210"/>
    </ligand>
</feature>
<comment type="catalytic activity">
    <reaction evidence="11">
        <text>(S)-dihydroorotate + NAD(+) = orotate + NADH + H(+)</text>
        <dbReference type="Rhea" id="RHEA:13513"/>
        <dbReference type="ChEBI" id="CHEBI:15378"/>
        <dbReference type="ChEBI" id="CHEBI:30839"/>
        <dbReference type="ChEBI" id="CHEBI:30864"/>
        <dbReference type="ChEBI" id="CHEBI:57540"/>
        <dbReference type="ChEBI" id="CHEBI:57945"/>
        <dbReference type="EC" id="1.3.1.14"/>
    </reaction>
</comment>
<dbReference type="InterPro" id="IPR001295">
    <property type="entry name" value="Dihydroorotate_DH_CS"/>
</dbReference>
<evidence type="ECO:0000256" key="7">
    <source>
        <dbReference type="ARBA" id="ARBA00022643"/>
    </source>
</evidence>
<evidence type="ECO:0000256" key="8">
    <source>
        <dbReference type="ARBA" id="ARBA00022975"/>
    </source>
</evidence>
<keyword evidence="9 12" id="KW-0560">Oxidoreductase</keyword>
<dbReference type="InterPro" id="IPR050074">
    <property type="entry name" value="DHO_dehydrogenase"/>
</dbReference>
<comment type="function">
    <text evidence="12">Catalyzes the conversion of dihydroorotate to orotate.</text>
</comment>
<feature type="binding site" evidence="12">
    <location>
        <position position="129"/>
    </location>
    <ligand>
        <name>substrate</name>
    </ligand>
</feature>
<feature type="binding site" evidence="12">
    <location>
        <position position="193"/>
    </location>
    <ligand>
        <name>FMN</name>
        <dbReference type="ChEBI" id="CHEBI:58210"/>
    </ligand>
</feature>
<protein>
    <recommendedName>
        <fullName evidence="12">Dihydroorotate dehydrogenase</fullName>
        <shortName evidence="12">DHOD</shortName>
        <shortName evidence="12">DHODase</shortName>
        <shortName evidence="12">DHOdehase</shortName>
        <ecNumber evidence="12">1.3.-.-</ecNumber>
    </recommendedName>
</protein>
<dbReference type="SUPFAM" id="SSF51395">
    <property type="entry name" value="FMN-linked oxidoreductases"/>
    <property type="match status" value="1"/>
</dbReference>
<feature type="binding site" evidence="12">
    <location>
        <begin position="69"/>
        <end position="73"/>
    </location>
    <ligand>
        <name>substrate</name>
    </ligand>
</feature>
<feature type="binding site" evidence="12">
    <location>
        <begin position="194"/>
        <end position="195"/>
    </location>
    <ligand>
        <name>substrate</name>
    </ligand>
</feature>
<evidence type="ECO:0000313" key="13">
    <source>
        <dbReference type="EMBL" id="ATO43840.1"/>
    </source>
</evidence>
<dbReference type="Gene3D" id="3.20.20.70">
    <property type="entry name" value="Aldolase class I"/>
    <property type="match status" value="1"/>
</dbReference>
<dbReference type="HAMAP" id="MF_00224">
    <property type="entry name" value="DHO_dh_type1"/>
    <property type="match status" value="1"/>
</dbReference>
<dbReference type="PANTHER" id="PTHR48109:SF1">
    <property type="entry name" value="DIHYDROOROTATE DEHYDROGENASE (FUMARATE)"/>
    <property type="match status" value="1"/>
</dbReference>
<reference evidence="13 14" key="1">
    <citation type="submission" date="2016-10" db="EMBL/GenBank/DDBJ databases">
        <title>The whole genome sequencing and assembly of L. cotyniformis subsp. torquens DSM 20004 strain.</title>
        <authorList>
            <person name="Park M.-K."/>
            <person name="Lee Y.-J."/>
            <person name="Yi H."/>
            <person name="Bahn Y.-S."/>
            <person name="Kim J.F."/>
            <person name="Lee D.-W."/>
        </authorList>
    </citation>
    <scope>NUCLEOTIDE SEQUENCE [LARGE SCALE GENOMIC DNA]</scope>
    <source>
        <strain evidence="13 14">DSM 20004</strain>
    </source>
</reference>
<dbReference type="AlphaFoldDB" id="A0A2D1KNV9"/>
<feature type="binding site" evidence="12">
    <location>
        <position position="45"/>
    </location>
    <ligand>
        <name>substrate</name>
    </ligand>
</feature>
<evidence type="ECO:0000256" key="2">
    <source>
        <dbReference type="ARBA" id="ARBA00004715"/>
    </source>
</evidence>
<dbReference type="EMBL" id="CP017697">
    <property type="protein sequence ID" value="ATO43840.1"/>
    <property type="molecule type" value="Genomic_DNA"/>
</dbReference>
<feature type="active site" description="Nucleophile" evidence="12">
    <location>
        <position position="132"/>
    </location>
</feature>
<keyword evidence="8 12" id="KW-0665">Pyrimidine biosynthesis</keyword>
<evidence type="ECO:0000256" key="10">
    <source>
        <dbReference type="ARBA" id="ARBA00023027"/>
    </source>
</evidence>
<comment type="similarity">
    <text evidence="3 12">Belongs to the dihydroorotate dehydrogenase family. Type 1 subfamily.</text>
</comment>
<evidence type="ECO:0000256" key="4">
    <source>
        <dbReference type="ARBA" id="ARBA00011669"/>
    </source>
</evidence>
<gene>
    <name evidence="12" type="primary">pyrD</name>
    <name evidence="13" type="ORF">LC20004_07910</name>
</gene>
<evidence type="ECO:0000256" key="3">
    <source>
        <dbReference type="ARBA" id="ARBA00008008"/>
    </source>
</evidence>
<dbReference type="FunFam" id="3.20.20.70:FF:000069">
    <property type="entry name" value="Dihydroorotate dehydrogenase"/>
    <property type="match status" value="1"/>
</dbReference>
<comment type="cofactor">
    <cofactor evidence="12">
        <name>FMN</name>
        <dbReference type="ChEBI" id="CHEBI:58210"/>
    </cofactor>
    <text evidence="12">Binds 1 FMN per subunit.</text>
</comment>
<evidence type="ECO:0000256" key="6">
    <source>
        <dbReference type="ARBA" id="ARBA00022630"/>
    </source>
</evidence>
<dbReference type="UniPathway" id="UPA00070"/>
<dbReference type="InterPro" id="IPR024920">
    <property type="entry name" value="Dihydroorotate_DH_1"/>
</dbReference>
<feature type="binding site" evidence="12">
    <location>
        <position position="21"/>
    </location>
    <ligand>
        <name>FMN</name>
        <dbReference type="ChEBI" id="CHEBI:58210"/>
    </ligand>
</feature>
<dbReference type="GO" id="GO:0044205">
    <property type="term" value="P:'de novo' UMP biosynthetic process"/>
    <property type="evidence" value="ECO:0007669"/>
    <property type="project" value="UniProtKB-UniRule"/>
</dbReference>
<dbReference type="InterPro" id="IPR012135">
    <property type="entry name" value="Dihydroorotate_DH_1_2"/>
</dbReference>
<dbReference type="InterPro" id="IPR013785">
    <property type="entry name" value="Aldolase_TIM"/>
</dbReference>
<feature type="binding site" evidence="12">
    <location>
        <position position="219"/>
    </location>
    <ligand>
        <name>FMN</name>
        <dbReference type="ChEBI" id="CHEBI:58210"/>
    </ligand>
</feature>
<dbReference type="KEGG" id="lcy:LC20004_07910"/>
<accession>A0A2D1KNV9</accession>
<dbReference type="Proteomes" id="UP000223559">
    <property type="component" value="Chromosome"/>
</dbReference>
<dbReference type="PANTHER" id="PTHR48109">
    <property type="entry name" value="DIHYDROOROTATE DEHYDROGENASE (QUINONE), MITOCHONDRIAL-RELATED"/>
    <property type="match status" value="1"/>
</dbReference>
<dbReference type="Pfam" id="PF01180">
    <property type="entry name" value="DHO_dh"/>
    <property type="match status" value="1"/>
</dbReference>
<dbReference type="PIRSF" id="PIRSF000164">
    <property type="entry name" value="DHO_oxidase"/>
    <property type="match status" value="1"/>
</dbReference>
<feature type="binding site" evidence="12">
    <location>
        <begin position="267"/>
        <end position="268"/>
    </location>
    <ligand>
        <name>FMN</name>
        <dbReference type="ChEBI" id="CHEBI:58210"/>
    </ligand>
</feature>
<dbReference type="EC" id="1.3.-.-" evidence="12"/>
<dbReference type="PROSITE" id="PS00912">
    <property type="entry name" value="DHODEHASE_2"/>
    <property type="match status" value="1"/>
</dbReference>
<name>A0A2D1KNV9_9LACO</name>